<proteinExistence type="predicted"/>
<feature type="signal peptide" evidence="1">
    <location>
        <begin position="1"/>
        <end position="22"/>
    </location>
</feature>
<reference evidence="2 3" key="1">
    <citation type="submission" date="2021-05" db="EMBL/GenBank/DDBJ databases">
        <title>A Polyphasic approach of four new species of the genus Ohtaekwangia: Ohtaekwangia histidinii sp. nov., Ohtaekwangia cretensis sp. nov., Ohtaekwangia indiensis sp. nov., Ohtaekwangia reichenbachii sp. nov. from diverse environment.</title>
        <authorList>
            <person name="Octaviana S."/>
        </authorList>
    </citation>
    <scope>NUCLEOTIDE SEQUENCE [LARGE SCALE GENOMIC DNA]</scope>
    <source>
        <strain evidence="2 3">PWU37</strain>
    </source>
</reference>
<evidence type="ECO:0000256" key="1">
    <source>
        <dbReference type="SAM" id="SignalP"/>
    </source>
</evidence>
<dbReference type="PANTHER" id="PTHR41339">
    <property type="entry name" value="LIPL48"/>
    <property type="match status" value="1"/>
</dbReference>
<protein>
    <submittedName>
        <fullName evidence="2">Uncharacterized protein</fullName>
    </submittedName>
</protein>
<dbReference type="InterPro" id="IPR011050">
    <property type="entry name" value="Pectin_lyase_fold/virulence"/>
</dbReference>
<keyword evidence="1" id="KW-0732">Signal</keyword>
<name>A0AAP2DHE0_9BACT</name>
<dbReference type="SUPFAM" id="SSF51126">
    <property type="entry name" value="Pectin lyase-like"/>
    <property type="match status" value="1"/>
</dbReference>
<dbReference type="PROSITE" id="PS51257">
    <property type="entry name" value="PROKAR_LIPOPROTEIN"/>
    <property type="match status" value="1"/>
</dbReference>
<dbReference type="PANTHER" id="PTHR41339:SF1">
    <property type="entry name" value="SECRETED PROTEIN"/>
    <property type="match status" value="1"/>
</dbReference>
<dbReference type="RefSeq" id="WP_254092636.1">
    <property type="nucleotide sequence ID" value="NZ_JAHESC010000040.1"/>
</dbReference>
<dbReference type="Proteomes" id="UP001319180">
    <property type="component" value="Unassembled WGS sequence"/>
</dbReference>
<gene>
    <name evidence="2" type="ORF">KK078_22800</name>
</gene>
<accession>A0AAP2DHE0</accession>
<sequence>MKKAWKLSWSLIILLAASVAFTACSDDDDDNGGNEQPTALEPADGETLIGEVKSGETMTLKADRSFTIDKALRVRDGGTLKIEAGVTVTASEDASATAMFIVIEQGGKIDAQGTAEKPIVLTAAVKEPASWGGMMICGRAPINLGTSATAEIGDAIYGGTVANDNSGTLKYVRIEYSGSRINDDAEHNGFTFYGVGNGTTVDHIEAYKGSDDGIEIFGGTVKMSYVVAYGSQDDQFDWSQGWVGGVDYLYTEQVNDADYRQDKGIEADNQSNHTATPISNPTLKNVTIMGYPDVLNGDDEVVDGIRIRVGSKGNLDNVVIIGYSGDGVDARNYQTLNSLADGSLIFTNLFTQGTARPFAVSLDGDEDPSEGTVVGEAGEALEAAIVANEPTGANFDSWKGTWAKVN</sequence>
<comment type="caution">
    <text evidence="2">The sequence shown here is derived from an EMBL/GenBank/DDBJ whole genome shotgun (WGS) entry which is preliminary data.</text>
</comment>
<keyword evidence="3" id="KW-1185">Reference proteome</keyword>
<organism evidence="2 3">
    <name type="scientific">Dawidia soli</name>
    <dbReference type="NCBI Taxonomy" id="2782352"/>
    <lineage>
        <taxon>Bacteria</taxon>
        <taxon>Pseudomonadati</taxon>
        <taxon>Bacteroidota</taxon>
        <taxon>Cytophagia</taxon>
        <taxon>Cytophagales</taxon>
        <taxon>Chryseotaleaceae</taxon>
        <taxon>Dawidia</taxon>
    </lineage>
</organism>
<dbReference type="EMBL" id="JAHESC010000040">
    <property type="protein sequence ID" value="MBT1689412.1"/>
    <property type="molecule type" value="Genomic_DNA"/>
</dbReference>
<dbReference type="AlphaFoldDB" id="A0AAP2DHE0"/>
<evidence type="ECO:0000313" key="3">
    <source>
        <dbReference type="Proteomes" id="UP001319180"/>
    </source>
</evidence>
<evidence type="ECO:0000313" key="2">
    <source>
        <dbReference type="EMBL" id="MBT1689412.1"/>
    </source>
</evidence>
<feature type="chain" id="PRO_5042867317" evidence="1">
    <location>
        <begin position="23"/>
        <end position="406"/>
    </location>
</feature>